<evidence type="ECO:0000313" key="2">
    <source>
        <dbReference type="EMBL" id="AHJ97258.1"/>
    </source>
</evidence>
<evidence type="ECO:0000313" key="3">
    <source>
        <dbReference type="Proteomes" id="UP000019423"/>
    </source>
</evidence>
<dbReference type="Proteomes" id="UP000019423">
    <property type="component" value="Chromosome"/>
</dbReference>
<gene>
    <name evidence="2" type="ORF">Hsw_1663</name>
</gene>
<dbReference type="RefSeq" id="WP_155832899.1">
    <property type="nucleotide sequence ID" value="NZ_CP007145.1"/>
</dbReference>
<dbReference type="PATRIC" id="fig|1227739.3.peg.1888"/>
<dbReference type="AlphaFoldDB" id="W8EXE5"/>
<dbReference type="KEGG" id="hsw:Hsw_1663"/>
<feature type="region of interest" description="Disordered" evidence="1">
    <location>
        <begin position="1"/>
        <end position="21"/>
    </location>
</feature>
<accession>W8EXE5</accession>
<name>W8EXE5_9BACT</name>
<proteinExistence type="predicted"/>
<dbReference type="HOGENOM" id="CLU_2990574_0_0_10"/>
<protein>
    <submittedName>
        <fullName evidence="2">Uncharacterized protein</fullName>
    </submittedName>
</protein>
<keyword evidence="3" id="KW-1185">Reference proteome</keyword>
<dbReference type="STRING" id="1227739.Hsw_1663"/>
<organism evidence="2 3">
    <name type="scientific">Hymenobacter swuensis DY53</name>
    <dbReference type="NCBI Taxonomy" id="1227739"/>
    <lineage>
        <taxon>Bacteria</taxon>
        <taxon>Pseudomonadati</taxon>
        <taxon>Bacteroidota</taxon>
        <taxon>Cytophagia</taxon>
        <taxon>Cytophagales</taxon>
        <taxon>Hymenobacteraceae</taxon>
        <taxon>Hymenobacter</taxon>
    </lineage>
</organism>
<sequence length="57" mass="6089">MESVVPSTSAATGPAQQPAVNNSAALLPQQLQQATAFRADMDRRLRVLEEIVLPKTA</sequence>
<evidence type="ECO:0000256" key="1">
    <source>
        <dbReference type="SAM" id="MobiDB-lite"/>
    </source>
</evidence>
<dbReference type="EMBL" id="CP007145">
    <property type="protein sequence ID" value="AHJ97258.1"/>
    <property type="molecule type" value="Genomic_DNA"/>
</dbReference>
<reference evidence="2 3" key="1">
    <citation type="submission" date="2014-01" db="EMBL/GenBank/DDBJ databases">
        <title>Complete genome sequence of ionizing-radiation resistance bacterium Hymenobacter swuensis DY53.</title>
        <authorList>
            <person name="Jung J.-H."/>
            <person name="Jeong S.-W."/>
            <person name="Joe M.-H."/>
            <person name="Cho y.-j."/>
            <person name="Kim M.-K."/>
            <person name="Lim S.-Y."/>
        </authorList>
    </citation>
    <scope>NUCLEOTIDE SEQUENCE [LARGE SCALE GENOMIC DNA]</scope>
    <source>
        <strain evidence="2 3">DY53</strain>
    </source>
</reference>